<dbReference type="Pfam" id="PF25975">
    <property type="entry name" value="CzcB_C"/>
    <property type="match status" value="1"/>
</dbReference>
<dbReference type="FunFam" id="2.40.30.170:FF:000010">
    <property type="entry name" value="Efflux RND transporter periplasmic adaptor subunit"/>
    <property type="match status" value="1"/>
</dbReference>
<keyword evidence="2" id="KW-0813">Transport</keyword>
<evidence type="ECO:0000313" key="8">
    <source>
        <dbReference type="EMBL" id="BAZ95217.1"/>
    </source>
</evidence>
<feature type="domain" description="CusB-like beta-barrel" evidence="4">
    <location>
        <begin position="270"/>
        <end position="341"/>
    </location>
</feature>
<sequence>MRNLILIIAIVALTATAAVWLTRHEPAHAAGEADHGHGHTEGGEGHAAEPETGPHGGRLLHAGDTRLELSVFEQGVPPRFHVYARHAGKPVAPEDMQVEVWLTRLGGEIEYYSFMPQDDYLRSRESVGEPHSFDVEVNAVIAGEQHHWQYSSHEGRTRIPAELAQEMGIVTETAGPQTLAERLAVTGRVRTDPDRLARVRPRYAGQLESIEVGLGAAVEEGQVLARIRSHESLQTYAVRAPIAGVVLRRDAQPGENTGETPLFVIADVSQVWVELDLFGRALGRVRPGQPVRVETLDGANADGVIDWVSPLAAHASQSVVARVVLPNPQGRFRPGQFVRGAVTVDETEAALAVRESALQRFREFDVVYARVGETYEVRMLELGRRGGGWVEVLDGLAPGTAYVTGNSYLVKADIEKSGAAHAH</sequence>
<dbReference type="GO" id="GO:0015679">
    <property type="term" value="P:plasma membrane copper ion transport"/>
    <property type="evidence" value="ECO:0007669"/>
    <property type="project" value="TreeGrafter"/>
</dbReference>
<feature type="domain" description="CzcB-like barrel-sandwich hybrid" evidence="6">
    <location>
        <begin position="195"/>
        <end position="267"/>
    </location>
</feature>
<dbReference type="Gene3D" id="2.40.50.100">
    <property type="match status" value="1"/>
</dbReference>
<dbReference type="AlphaFoldDB" id="A0A1Z4VUA3"/>
<feature type="region of interest" description="Disordered" evidence="3">
    <location>
        <begin position="29"/>
        <end position="60"/>
    </location>
</feature>
<proteinExistence type="inferred from homology"/>
<dbReference type="EMBL" id="AP018052">
    <property type="protein sequence ID" value="BAZ95217.1"/>
    <property type="molecule type" value="Genomic_DNA"/>
</dbReference>
<evidence type="ECO:0000313" key="9">
    <source>
        <dbReference type="Proteomes" id="UP000218765"/>
    </source>
</evidence>
<dbReference type="Pfam" id="PF25971">
    <property type="entry name" value="CzcB_N"/>
    <property type="match status" value="1"/>
</dbReference>
<dbReference type="GO" id="GO:0030288">
    <property type="term" value="C:outer membrane-bounded periplasmic space"/>
    <property type="evidence" value="ECO:0007669"/>
    <property type="project" value="TreeGrafter"/>
</dbReference>
<dbReference type="InterPro" id="IPR058792">
    <property type="entry name" value="Beta-barrel_RND_2"/>
</dbReference>
<dbReference type="PANTHER" id="PTHR30097">
    <property type="entry name" value="CATION EFFLUX SYSTEM PROTEIN CUSB"/>
    <property type="match status" value="1"/>
</dbReference>
<gene>
    <name evidence="8" type="ORF">FOKN1_2859</name>
</gene>
<evidence type="ECO:0000256" key="3">
    <source>
        <dbReference type="SAM" id="MobiDB-lite"/>
    </source>
</evidence>
<evidence type="ECO:0000259" key="5">
    <source>
        <dbReference type="Pfam" id="PF25971"/>
    </source>
</evidence>
<organism evidence="8 9">
    <name type="scientific">Thiohalobacter thiocyanaticus</name>
    <dbReference type="NCBI Taxonomy" id="585455"/>
    <lineage>
        <taxon>Bacteria</taxon>
        <taxon>Pseudomonadati</taxon>
        <taxon>Pseudomonadota</taxon>
        <taxon>Gammaproteobacteria</taxon>
        <taxon>Thiohalobacterales</taxon>
        <taxon>Thiohalobacteraceae</taxon>
        <taxon>Thiohalobacter</taxon>
    </lineage>
</organism>
<dbReference type="InterPro" id="IPR058647">
    <property type="entry name" value="BSH_CzcB-like"/>
</dbReference>
<keyword evidence="9" id="KW-1185">Reference proteome</keyword>
<feature type="domain" description="CzcB N-terminal" evidence="5">
    <location>
        <begin position="57"/>
        <end position="148"/>
    </location>
</feature>
<dbReference type="GO" id="GO:0046914">
    <property type="term" value="F:transition metal ion binding"/>
    <property type="evidence" value="ECO:0007669"/>
    <property type="project" value="TreeGrafter"/>
</dbReference>
<dbReference type="SUPFAM" id="SSF111369">
    <property type="entry name" value="HlyD-like secretion proteins"/>
    <property type="match status" value="1"/>
</dbReference>
<evidence type="ECO:0000259" key="7">
    <source>
        <dbReference type="Pfam" id="PF25975"/>
    </source>
</evidence>
<feature type="compositionally biased region" description="Basic and acidic residues" evidence="3">
    <location>
        <begin position="29"/>
        <end position="49"/>
    </location>
</feature>
<dbReference type="InterPro" id="IPR058646">
    <property type="entry name" value="CzcB_N"/>
</dbReference>
<accession>A0A1Z4VUA3</accession>
<dbReference type="Pfam" id="PF25954">
    <property type="entry name" value="Beta-barrel_RND_2"/>
    <property type="match status" value="1"/>
</dbReference>
<feature type="domain" description="CzcB-like C-terminal circularly permuted SH3-like" evidence="7">
    <location>
        <begin position="351"/>
        <end position="411"/>
    </location>
</feature>
<reference evidence="8 9" key="1">
    <citation type="submission" date="2017-05" db="EMBL/GenBank/DDBJ databases">
        <title>Thiocyanate degradation by Thiohalobacter thiocyanaticus FOKN1.</title>
        <authorList>
            <person name="Oshiki M."/>
            <person name="Fukushima T."/>
            <person name="Kawano S."/>
            <person name="Nakagawa J."/>
        </authorList>
    </citation>
    <scope>NUCLEOTIDE SEQUENCE [LARGE SCALE GENOMIC DNA]</scope>
    <source>
        <strain evidence="8 9">FOKN1</strain>
    </source>
</reference>
<dbReference type="Proteomes" id="UP000218765">
    <property type="component" value="Chromosome"/>
</dbReference>
<dbReference type="GO" id="GO:0060003">
    <property type="term" value="P:copper ion export"/>
    <property type="evidence" value="ECO:0007669"/>
    <property type="project" value="TreeGrafter"/>
</dbReference>
<evidence type="ECO:0000259" key="4">
    <source>
        <dbReference type="Pfam" id="PF25954"/>
    </source>
</evidence>
<dbReference type="InterPro" id="IPR051909">
    <property type="entry name" value="MFP_Cation_Efflux"/>
</dbReference>
<dbReference type="OrthoDB" id="9768185at2"/>
<dbReference type="RefSeq" id="WP_096367226.1">
    <property type="nucleotide sequence ID" value="NZ_AP018052.1"/>
</dbReference>
<dbReference type="Gene3D" id="2.40.30.170">
    <property type="match status" value="1"/>
</dbReference>
<comment type="similarity">
    <text evidence="1">Belongs to the membrane fusion protein (MFP) (TC 8.A.1) family.</text>
</comment>
<protein>
    <submittedName>
        <fullName evidence="8">Cobalt/zinc/cadmium efflux transporter</fullName>
    </submittedName>
</protein>
<dbReference type="InterPro" id="IPR058649">
    <property type="entry name" value="CzcB_C"/>
</dbReference>
<dbReference type="PANTHER" id="PTHR30097:SF4">
    <property type="entry name" value="SLR6042 PROTEIN"/>
    <property type="match status" value="1"/>
</dbReference>
<dbReference type="KEGG" id="ttc:FOKN1_2859"/>
<evidence type="ECO:0000259" key="6">
    <source>
        <dbReference type="Pfam" id="PF25973"/>
    </source>
</evidence>
<dbReference type="Pfam" id="PF25973">
    <property type="entry name" value="BSH_CzcB"/>
    <property type="match status" value="1"/>
</dbReference>
<dbReference type="Gene3D" id="2.40.420.20">
    <property type="match status" value="1"/>
</dbReference>
<name>A0A1Z4VUA3_9GAMM</name>
<evidence type="ECO:0000256" key="2">
    <source>
        <dbReference type="ARBA" id="ARBA00022448"/>
    </source>
</evidence>
<evidence type="ECO:0000256" key="1">
    <source>
        <dbReference type="ARBA" id="ARBA00009477"/>
    </source>
</evidence>